<dbReference type="Proteomes" id="UP000631312">
    <property type="component" value="Unassembled WGS sequence"/>
</dbReference>
<dbReference type="SUPFAM" id="SSF49899">
    <property type="entry name" value="Concanavalin A-like lectins/glucanases"/>
    <property type="match status" value="2"/>
</dbReference>
<accession>A0A7W7MIK0</accession>
<keyword evidence="1" id="KW-0732">Signal</keyword>
<proteinExistence type="predicted"/>
<feature type="domain" description="LamG-like jellyroll fold" evidence="3">
    <location>
        <begin position="808"/>
        <end position="947"/>
    </location>
</feature>
<evidence type="ECO:0000256" key="1">
    <source>
        <dbReference type="ARBA" id="ARBA00022729"/>
    </source>
</evidence>
<name>A0A7W7MIK0_9ACTN</name>
<dbReference type="Gene3D" id="2.60.120.200">
    <property type="match status" value="2"/>
</dbReference>
<evidence type="ECO:0000259" key="3">
    <source>
        <dbReference type="SMART" id="SM00560"/>
    </source>
</evidence>
<evidence type="ECO:0000313" key="7">
    <source>
        <dbReference type="Proteomes" id="UP000631312"/>
    </source>
</evidence>
<dbReference type="PANTHER" id="PTHR46943">
    <property type="entry name" value="PENTRAXIN-RELATED PROTEIN PTX3"/>
    <property type="match status" value="1"/>
</dbReference>
<sequence>MATQNRRGRTWARRAGLAAALVGLIGATAYAVNPFDSPSTPIALPNGGLGAADPRTEHGASRIARESGKQVEVTGMRAENRQTYANPDGSFTQLIHQQPVQVVKDGKWVPTDPNLERNADGSVTPKASVADLKLSGGGADTPFVTMEKAGRRYSLTWPGTLPPPLIEGTKATYQNVLPDVDLVVHTSVTGFTHVLVLKTPAAAKLAQVRAVQFGLDLELLKVARSATGGLRMVDAGSGGTVFETPKPRMWDSTGLAPGADGSAKAADGVKKAGLGVTVDATSLTLRPDTGMLDAADTKYPVYVDPFTTSPARESWAMVDSGYPSEEYWKFDGEADERVGKCPVGIPIYDCHNSLVKRLFYVLPTSFPADAVVSSAKFRITQSHRWDDTAHNVSLYRAGSSGALITSATNWGNMPGGASMSKFVKQQTIAPTGEAACGTSATRNVEFNVSEAIGNAVKNRWSKTTFMIRSDNESDHEHLKRFCNNAVVAVTYNRPPKQPAISGLAMNPGGACVNTDARPYVSSLPVLKAVLSDPDTMDGEPLIAEFQVRWTPPGGTVQSPTPWKSSALANGLTFSYNLADTTSGVPNLPQNVIVQWRVRAFDGVAYSPWSSEGSGHYCEFILDKTKPIGPDIDSPQYIPGDATDTTPNCLDDDPTWFPGVGRYGTFTFDSSATDVNAYWYGFDTNPSSVNKLTPSTDGGPVTTKWQPLTDGPHTINVLAVDRAGKTSDTASCTFRVAAGSDPVAEWRLDDAAGSGQAADTTGTSPATVLASAQLGVDGPGGPADKAVRLTGTSSSALATGNRKVVDTGNSFTVSAWAKLDDTTRWQTVVSQDGTGEPGFNLGYVPNTGKWAITSPVTDVWSLGSWGAYGTVAEKGRWTHLTATFDRDAQRVTLYVNGVSVASSAWRSSWTSHGAVQIGRRYISTGVYGDSFVGDVADVRLYDRTLVPSEIQGLPTQLTSRFGYWDLDSATPVEEQAPLIGKSAGYGASAAELEPALELGLYTGASVFTRDPEDPFPLVTPLVGDGHLILDGATGYAATASPVAVTHSSFSVVARVRLATACTRETAVLSQPGAHASGFTLGCVPDGSGDAKWQVTLPASDANGATGVTVTADTLRPDPTATTGQILAVTYDAAQQKLRLYVDGQLTGTAADVPPTWNATGGGLQIGRSLDDSAWGRYLPGVVDEVRVYSGALDQTTVQQLNTFTEVADL</sequence>
<feature type="domain" description="LamG-like jellyroll fold" evidence="3">
    <location>
        <begin position="1046"/>
        <end position="1194"/>
    </location>
</feature>
<dbReference type="InterPro" id="IPR006558">
    <property type="entry name" value="LamG-like"/>
</dbReference>
<keyword evidence="2" id="KW-1015">Disulfide bond</keyword>
<evidence type="ECO:0000313" key="6">
    <source>
        <dbReference type="Proteomes" id="UP000590511"/>
    </source>
</evidence>
<organism evidence="5 6">
    <name type="scientific">Actinoplanes lobatus</name>
    <dbReference type="NCBI Taxonomy" id="113568"/>
    <lineage>
        <taxon>Bacteria</taxon>
        <taxon>Bacillati</taxon>
        <taxon>Actinomycetota</taxon>
        <taxon>Actinomycetes</taxon>
        <taxon>Micromonosporales</taxon>
        <taxon>Micromonosporaceae</taxon>
        <taxon>Actinoplanes</taxon>
    </lineage>
</organism>
<dbReference type="Pfam" id="PF13385">
    <property type="entry name" value="Laminin_G_3"/>
    <property type="match status" value="2"/>
</dbReference>
<dbReference type="InterPro" id="IPR042837">
    <property type="entry name" value="PTX3"/>
</dbReference>
<dbReference type="EMBL" id="BOMP01000104">
    <property type="protein sequence ID" value="GIE43221.1"/>
    <property type="molecule type" value="Genomic_DNA"/>
</dbReference>
<dbReference type="SMART" id="SM00560">
    <property type="entry name" value="LamGL"/>
    <property type="match status" value="2"/>
</dbReference>
<dbReference type="AlphaFoldDB" id="A0A7W7MIK0"/>
<dbReference type="RefSeq" id="WP_188123640.1">
    <property type="nucleotide sequence ID" value="NZ_BOMP01000104.1"/>
</dbReference>
<gene>
    <name evidence="4" type="ORF">Alo02nite_61190</name>
    <name evidence="5" type="ORF">BJ964_005798</name>
</gene>
<evidence type="ECO:0000256" key="2">
    <source>
        <dbReference type="ARBA" id="ARBA00023157"/>
    </source>
</evidence>
<dbReference type="EMBL" id="JACHNC010000001">
    <property type="protein sequence ID" value="MBB4751637.1"/>
    <property type="molecule type" value="Genomic_DNA"/>
</dbReference>
<comment type="caution">
    <text evidence="5">The sequence shown here is derived from an EMBL/GenBank/DDBJ whole genome shotgun (WGS) entry which is preliminary data.</text>
</comment>
<dbReference type="InterPro" id="IPR013320">
    <property type="entry name" value="ConA-like_dom_sf"/>
</dbReference>
<reference evidence="5 6" key="1">
    <citation type="submission" date="2020-08" db="EMBL/GenBank/DDBJ databases">
        <title>Sequencing the genomes of 1000 actinobacteria strains.</title>
        <authorList>
            <person name="Klenk H.-P."/>
        </authorList>
    </citation>
    <scope>NUCLEOTIDE SEQUENCE [LARGE SCALE GENOMIC DNA]</scope>
    <source>
        <strain evidence="5 6">DSM 43150</strain>
    </source>
</reference>
<evidence type="ECO:0000313" key="5">
    <source>
        <dbReference type="EMBL" id="MBB4751637.1"/>
    </source>
</evidence>
<dbReference type="GO" id="GO:0006955">
    <property type="term" value="P:immune response"/>
    <property type="evidence" value="ECO:0007669"/>
    <property type="project" value="InterPro"/>
</dbReference>
<dbReference type="Proteomes" id="UP000590511">
    <property type="component" value="Unassembled WGS sequence"/>
</dbReference>
<keyword evidence="7" id="KW-1185">Reference proteome</keyword>
<reference evidence="4 7" key="2">
    <citation type="submission" date="2021-01" db="EMBL/GenBank/DDBJ databases">
        <title>Whole genome shotgun sequence of Actinoplanes lobatus NBRC 12513.</title>
        <authorList>
            <person name="Komaki H."/>
            <person name="Tamura T."/>
        </authorList>
    </citation>
    <scope>NUCLEOTIDE SEQUENCE [LARGE SCALE GENOMIC DNA]</scope>
    <source>
        <strain evidence="4 7">NBRC 12513</strain>
    </source>
</reference>
<dbReference type="PANTHER" id="PTHR46943:SF1">
    <property type="entry name" value="PENTRAXIN-RELATED PROTEIN PTX3"/>
    <property type="match status" value="1"/>
</dbReference>
<protein>
    <recommendedName>
        <fullName evidence="3">LamG-like jellyroll fold domain-containing protein</fullName>
    </recommendedName>
</protein>
<evidence type="ECO:0000313" key="4">
    <source>
        <dbReference type="EMBL" id="GIE43221.1"/>
    </source>
</evidence>